<accession>A0A1A2V8W3</accession>
<evidence type="ECO:0008006" key="3">
    <source>
        <dbReference type="Google" id="ProtNLM"/>
    </source>
</evidence>
<comment type="caution">
    <text evidence="1">The sequence shown here is derived from an EMBL/GenBank/DDBJ whole genome shotgun (WGS) entry which is preliminary data.</text>
</comment>
<dbReference type="Proteomes" id="UP000093779">
    <property type="component" value="Unassembled WGS sequence"/>
</dbReference>
<proteinExistence type="predicted"/>
<dbReference type="EMBL" id="LZHX01000087">
    <property type="protein sequence ID" value="OBF14462.1"/>
    <property type="molecule type" value="Genomic_DNA"/>
</dbReference>
<name>A0A1A2V8W3_9MYCO</name>
<organism evidence="1 2">
    <name type="scientific">Mycolicibacterium conceptionense</name>
    <dbReference type="NCBI Taxonomy" id="451644"/>
    <lineage>
        <taxon>Bacteria</taxon>
        <taxon>Bacillati</taxon>
        <taxon>Actinomycetota</taxon>
        <taxon>Actinomycetes</taxon>
        <taxon>Mycobacteriales</taxon>
        <taxon>Mycobacteriaceae</taxon>
        <taxon>Mycolicibacterium</taxon>
    </lineage>
</organism>
<evidence type="ECO:0000313" key="1">
    <source>
        <dbReference type="EMBL" id="OBF14462.1"/>
    </source>
</evidence>
<dbReference type="AlphaFoldDB" id="A0A1A2V8W3"/>
<gene>
    <name evidence="1" type="ORF">A5726_24745</name>
</gene>
<reference evidence="1 2" key="1">
    <citation type="submission" date="2016-06" db="EMBL/GenBank/DDBJ databases">
        <authorList>
            <person name="Kjaerup R.B."/>
            <person name="Dalgaard T.S."/>
            <person name="Juul-Madsen H.R."/>
        </authorList>
    </citation>
    <scope>NUCLEOTIDE SEQUENCE [LARGE SCALE GENOMIC DNA]</scope>
    <source>
        <strain evidence="1 2">ACS1953</strain>
    </source>
</reference>
<sequence>MMYEFTLVVDRDPTEHADQLFEIAEGRLTPEGGAGDNLVHAYGEATSFPAAVIQAIREVESVGLSVVGIASDDLVSLRDISDRLGRTYESVRLIAAGKRGPGDFPAPMSTGQWALYSWAEVSAWFAHAYGTPAPSAYDREIAAADHLIRARRMLRADPSRSELAELIMA</sequence>
<evidence type="ECO:0000313" key="2">
    <source>
        <dbReference type="Proteomes" id="UP000093779"/>
    </source>
</evidence>
<protein>
    <recommendedName>
        <fullName evidence="3">DNA-binding protein</fullName>
    </recommendedName>
</protein>